<protein>
    <recommendedName>
        <fullName evidence="6">S-protein homolog</fullName>
    </recommendedName>
</protein>
<evidence type="ECO:0000313" key="8">
    <source>
        <dbReference type="Proteomes" id="UP001154282"/>
    </source>
</evidence>
<dbReference type="PANTHER" id="PTHR31232">
    <property type="match status" value="1"/>
</dbReference>
<comment type="subcellular location">
    <subcellularLocation>
        <location evidence="1 6">Secreted</location>
    </subcellularLocation>
</comment>
<dbReference type="GO" id="GO:0005576">
    <property type="term" value="C:extracellular region"/>
    <property type="evidence" value="ECO:0007669"/>
    <property type="project" value="UniProtKB-SubCell"/>
</dbReference>
<comment type="caution">
    <text evidence="7">The sequence shown here is derived from an EMBL/GenBank/DDBJ whole genome shotgun (WGS) entry which is preliminary data.</text>
</comment>
<dbReference type="Pfam" id="PF05938">
    <property type="entry name" value="Self-incomp_S1"/>
    <property type="match status" value="1"/>
</dbReference>
<evidence type="ECO:0000256" key="1">
    <source>
        <dbReference type="ARBA" id="ARBA00004613"/>
    </source>
</evidence>
<dbReference type="AlphaFoldDB" id="A0AAV0IBE8"/>
<keyword evidence="5" id="KW-0732">Signal</keyword>
<name>A0AAV0IBE8_9ROSI</name>
<evidence type="ECO:0000256" key="6">
    <source>
        <dbReference type="RuleBase" id="RU367044"/>
    </source>
</evidence>
<organism evidence="7 8">
    <name type="scientific">Linum tenue</name>
    <dbReference type="NCBI Taxonomy" id="586396"/>
    <lineage>
        <taxon>Eukaryota</taxon>
        <taxon>Viridiplantae</taxon>
        <taxon>Streptophyta</taxon>
        <taxon>Embryophyta</taxon>
        <taxon>Tracheophyta</taxon>
        <taxon>Spermatophyta</taxon>
        <taxon>Magnoliopsida</taxon>
        <taxon>eudicotyledons</taxon>
        <taxon>Gunneridae</taxon>
        <taxon>Pentapetalae</taxon>
        <taxon>rosids</taxon>
        <taxon>fabids</taxon>
        <taxon>Malpighiales</taxon>
        <taxon>Linaceae</taxon>
        <taxon>Linum</taxon>
    </lineage>
</organism>
<reference evidence="7" key="1">
    <citation type="submission" date="2022-08" db="EMBL/GenBank/DDBJ databases">
        <authorList>
            <person name="Gutierrez-Valencia J."/>
        </authorList>
    </citation>
    <scope>NUCLEOTIDE SEQUENCE</scope>
</reference>
<evidence type="ECO:0000256" key="3">
    <source>
        <dbReference type="ARBA" id="ARBA00022471"/>
    </source>
</evidence>
<dbReference type="Proteomes" id="UP001154282">
    <property type="component" value="Unassembled WGS sequence"/>
</dbReference>
<gene>
    <name evidence="7" type="ORF">LITE_LOCUS8485</name>
</gene>
<evidence type="ECO:0000256" key="2">
    <source>
        <dbReference type="ARBA" id="ARBA00005581"/>
    </source>
</evidence>
<dbReference type="EMBL" id="CAMGYJ010000003">
    <property type="protein sequence ID" value="CAI0394851.1"/>
    <property type="molecule type" value="Genomic_DNA"/>
</dbReference>
<keyword evidence="3 6" id="KW-0713">Self-incompatibility</keyword>
<evidence type="ECO:0000256" key="4">
    <source>
        <dbReference type="ARBA" id="ARBA00022525"/>
    </source>
</evidence>
<sequence>MARPSIQRSVRITNRLSSKILIVHCASKDDDLGAHAVAIGATFEWSFEPKPVWGGTLFWCHLATEDKRLSFVAYEQGKLNRYSYWVVHDDGVYGEQVAITTELLVRPWRRILLDGF</sequence>
<dbReference type="InterPro" id="IPR010264">
    <property type="entry name" value="Self-incomp_S1"/>
</dbReference>
<keyword evidence="8" id="KW-1185">Reference proteome</keyword>
<evidence type="ECO:0000313" key="7">
    <source>
        <dbReference type="EMBL" id="CAI0394851.1"/>
    </source>
</evidence>
<evidence type="ECO:0000256" key="5">
    <source>
        <dbReference type="ARBA" id="ARBA00022729"/>
    </source>
</evidence>
<dbReference type="GO" id="GO:0060320">
    <property type="term" value="P:rejection of self pollen"/>
    <property type="evidence" value="ECO:0007669"/>
    <property type="project" value="UniProtKB-KW"/>
</dbReference>
<accession>A0AAV0IBE8</accession>
<comment type="similarity">
    <text evidence="2 6">Belongs to the plant self-incompatibility (S1) protein family.</text>
</comment>
<dbReference type="PANTHER" id="PTHR31232:SF156">
    <property type="entry name" value="PLANT SELF-INCOMPATIBILITY PROTEIN S1 FAMILY-RELATED"/>
    <property type="match status" value="1"/>
</dbReference>
<keyword evidence="4 6" id="KW-0964">Secreted</keyword>
<proteinExistence type="inferred from homology"/>